<evidence type="ECO:0000259" key="8">
    <source>
        <dbReference type="Pfam" id="PF17287"/>
    </source>
</evidence>
<feature type="domain" description="Polypeptide-transport-associated ShlB-type" evidence="7">
    <location>
        <begin position="81"/>
        <end position="156"/>
    </location>
</feature>
<evidence type="ECO:0000256" key="1">
    <source>
        <dbReference type="ARBA" id="ARBA00022452"/>
    </source>
</evidence>
<keyword evidence="2" id="KW-0812">Transmembrane</keyword>
<keyword evidence="1" id="KW-1134">Transmembrane beta strand</keyword>
<evidence type="ECO:0000259" key="6">
    <source>
        <dbReference type="Pfam" id="PF03865"/>
    </source>
</evidence>
<feature type="region of interest" description="Disordered" evidence="4">
    <location>
        <begin position="36"/>
        <end position="60"/>
    </location>
</feature>
<dbReference type="Gene3D" id="3.10.20.310">
    <property type="entry name" value="membrane protein fhac"/>
    <property type="match status" value="1"/>
</dbReference>
<evidence type="ECO:0000256" key="5">
    <source>
        <dbReference type="SAM" id="SignalP"/>
    </source>
</evidence>
<keyword evidence="3" id="KW-0998">Cell outer membrane</keyword>
<evidence type="ECO:0000256" key="3">
    <source>
        <dbReference type="ARBA" id="ARBA00023237"/>
    </source>
</evidence>
<dbReference type="Pfam" id="PF03865">
    <property type="entry name" value="ShlB"/>
    <property type="match status" value="1"/>
</dbReference>
<evidence type="ECO:0000256" key="2">
    <source>
        <dbReference type="ARBA" id="ARBA00022692"/>
    </source>
</evidence>
<dbReference type="InterPro" id="IPR035251">
    <property type="entry name" value="ShlB_POTRA"/>
</dbReference>
<sequence length="566" mass="62976">MTNLYLLRVRSLIALGFACVLLFVAAWAHAQTPADTQEQRRRAQQEEEDRQNRLNAPRVELERPAAADPKSFELPDEKPCFRITRIKLEGKQLDRFFWLNEQFEYATGRCVGKEGLSRIVKKLTASLIDRGYITTRIGIPEQDLSKGELSLLLIPGTVGKVRMADGSPDVSWRTAFPIRPGDLLNLRDLEQGLEQLKRVPSQDVDFEIQPGEHAGESDIVIKAQRSKPWRVAVSADDAGSKATGKYQASLSLSLDNPLGLNDLLSVTTNSDAQRDRDELGSRGNSASYSIPFGYWLISTGVSRSRFHQTIAGANQDFVSSGKSEQTDLKILRTLHRDQTSKTSAYARLIKRKSHSFIDDTEIEVQRRNTTALELALNRRQYLGRAQMDFTLGYKEGNSWFGGQNDPADLPAEAPSFDYHLEFADISASVPFAVGELPLRWISALRAQSTGSRLYANEMFSIGGRYTVRGFDGETTLAAERGWYWRNEMELPIAASGQNIFLAYDHGEVAGPSAAHLAGKTLGGVAVGLRGTWQGASYEVFAGWPVERPKSFRTPQPTVGFQASYQY</sequence>
<name>A0ABV2TGE4_9RHOO</name>
<organism evidence="9 10">
    <name type="scientific">Uliginosibacterium flavum</name>
    <dbReference type="NCBI Taxonomy" id="1396831"/>
    <lineage>
        <taxon>Bacteria</taxon>
        <taxon>Pseudomonadati</taxon>
        <taxon>Pseudomonadota</taxon>
        <taxon>Betaproteobacteria</taxon>
        <taxon>Rhodocyclales</taxon>
        <taxon>Zoogloeaceae</taxon>
        <taxon>Uliginosibacterium</taxon>
    </lineage>
</organism>
<keyword evidence="10" id="KW-1185">Reference proteome</keyword>
<keyword evidence="1" id="KW-0472">Membrane</keyword>
<feature type="domain" description="ShlB POTRA" evidence="8">
    <location>
        <begin position="158"/>
        <end position="210"/>
    </location>
</feature>
<dbReference type="InterPro" id="IPR027282">
    <property type="entry name" value="TPS"/>
</dbReference>
<feature type="domain" description="Haemolysin activator HlyB C-terminal" evidence="6">
    <location>
        <begin position="215"/>
        <end position="530"/>
    </location>
</feature>
<dbReference type="RefSeq" id="WP_354599437.1">
    <property type="nucleotide sequence ID" value="NZ_JBEWZI010000002.1"/>
</dbReference>
<evidence type="ECO:0000256" key="4">
    <source>
        <dbReference type="SAM" id="MobiDB-lite"/>
    </source>
</evidence>
<dbReference type="EMBL" id="JBEWZI010000002">
    <property type="protein sequence ID" value="MET7012974.1"/>
    <property type="molecule type" value="Genomic_DNA"/>
</dbReference>
<evidence type="ECO:0000313" key="9">
    <source>
        <dbReference type="EMBL" id="MET7012974.1"/>
    </source>
</evidence>
<dbReference type="Proteomes" id="UP001549691">
    <property type="component" value="Unassembled WGS sequence"/>
</dbReference>
<accession>A0ABV2TGE4</accession>
<evidence type="ECO:0000259" key="7">
    <source>
        <dbReference type="Pfam" id="PF08479"/>
    </source>
</evidence>
<dbReference type="PANTHER" id="PTHR34597">
    <property type="entry name" value="SLR1661 PROTEIN"/>
    <property type="match status" value="1"/>
</dbReference>
<keyword evidence="5" id="KW-0732">Signal</keyword>
<proteinExistence type="predicted"/>
<dbReference type="Pfam" id="PF08479">
    <property type="entry name" value="POTRA_2"/>
    <property type="match status" value="1"/>
</dbReference>
<dbReference type="InterPro" id="IPR051544">
    <property type="entry name" value="TPS_OM_transporter"/>
</dbReference>
<feature type="signal peptide" evidence="5">
    <location>
        <begin position="1"/>
        <end position="30"/>
    </location>
</feature>
<dbReference type="InterPro" id="IPR013686">
    <property type="entry name" value="Polypept-transport_assoc_ShlB"/>
</dbReference>
<dbReference type="PIRSF" id="PIRSF029745">
    <property type="entry name" value="FhaC"/>
    <property type="match status" value="1"/>
</dbReference>
<dbReference type="Gene3D" id="2.40.160.50">
    <property type="entry name" value="membrane protein fhac: a member of the omp85/tpsb transporter family"/>
    <property type="match status" value="1"/>
</dbReference>
<feature type="chain" id="PRO_5046671593" evidence="5">
    <location>
        <begin position="31"/>
        <end position="566"/>
    </location>
</feature>
<gene>
    <name evidence="9" type="ORF">ABXR19_02155</name>
</gene>
<reference evidence="9 10" key="1">
    <citation type="submission" date="2024-07" db="EMBL/GenBank/DDBJ databases">
        <title>Uliginosibacterium flavum JJ3220;KACC:17644.</title>
        <authorList>
            <person name="Kim M.K."/>
        </authorList>
    </citation>
    <scope>NUCLEOTIDE SEQUENCE [LARGE SCALE GENOMIC DNA]</scope>
    <source>
        <strain evidence="9 10">KACC:17644</strain>
    </source>
</reference>
<dbReference type="PANTHER" id="PTHR34597:SF3">
    <property type="entry name" value="OUTER MEMBRANE TRANSPORTER CDIB"/>
    <property type="match status" value="1"/>
</dbReference>
<evidence type="ECO:0000313" key="10">
    <source>
        <dbReference type="Proteomes" id="UP001549691"/>
    </source>
</evidence>
<comment type="caution">
    <text evidence="9">The sequence shown here is derived from an EMBL/GenBank/DDBJ whole genome shotgun (WGS) entry which is preliminary data.</text>
</comment>
<protein>
    <submittedName>
        <fullName evidence="9">ShlB/FhaC/HecB family hemolysin secretion/activation protein</fullName>
    </submittedName>
</protein>
<dbReference type="Pfam" id="PF17287">
    <property type="entry name" value="POTRA_3"/>
    <property type="match status" value="1"/>
</dbReference>
<dbReference type="InterPro" id="IPR005565">
    <property type="entry name" value="Hemolysn_activator_HlyB_C"/>
</dbReference>